<dbReference type="AlphaFoldDB" id="A0A3B1BST6"/>
<dbReference type="InterPro" id="IPR043731">
    <property type="entry name" value="DUF5674"/>
</dbReference>
<organism evidence="1">
    <name type="scientific">hydrothermal vent metagenome</name>
    <dbReference type="NCBI Taxonomy" id="652676"/>
    <lineage>
        <taxon>unclassified sequences</taxon>
        <taxon>metagenomes</taxon>
        <taxon>ecological metagenomes</taxon>
    </lineage>
</organism>
<accession>A0A3B1BST6</accession>
<dbReference type="Pfam" id="PF18924">
    <property type="entry name" value="DUF5674"/>
    <property type="match status" value="1"/>
</dbReference>
<dbReference type="EMBL" id="UOGC01000001">
    <property type="protein sequence ID" value="VAX14914.1"/>
    <property type="molecule type" value="Genomic_DNA"/>
</dbReference>
<sequence length="113" mass="12545">MAKKFYNTPLIQRADDKLLELLACGHDGMIKVVCDIKTGACAGGAEWHAESRDLLKENGSAEENLWGAKLYLKTGKIKFQSMINQHRDGANGDLIADTGIQAKVETLIRRFLR</sequence>
<reference evidence="1" key="1">
    <citation type="submission" date="2018-06" db="EMBL/GenBank/DDBJ databases">
        <authorList>
            <person name="Zhirakovskaya E."/>
        </authorList>
    </citation>
    <scope>NUCLEOTIDE SEQUENCE</scope>
</reference>
<evidence type="ECO:0000313" key="1">
    <source>
        <dbReference type="EMBL" id="VAX14914.1"/>
    </source>
</evidence>
<name>A0A3B1BST6_9ZZZZ</name>
<protein>
    <submittedName>
        <fullName evidence="1">Uncharacterized protein</fullName>
    </submittedName>
</protein>
<gene>
    <name evidence="1" type="ORF">MNBD_NITROSPINAE01-565</name>
</gene>
<proteinExistence type="predicted"/>